<dbReference type="EMBL" id="JAGEUA010000011">
    <property type="protein sequence ID" value="KAL0962608.1"/>
    <property type="molecule type" value="Genomic_DNA"/>
</dbReference>
<comment type="caution">
    <text evidence="11">Lacks conserved residue(s) required for the propagation of feature annotation.</text>
</comment>
<keyword evidence="8 13" id="KW-0472">Membrane</keyword>
<evidence type="ECO:0000256" key="7">
    <source>
        <dbReference type="ARBA" id="ARBA00022989"/>
    </source>
</evidence>
<dbReference type="Gene3D" id="3.10.250.10">
    <property type="entry name" value="SRCR-like domain"/>
    <property type="match status" value="2"/>
</dbReference>
<dbReference type="Pfam" id="PF00530">
    <property type="entry name" value="SRCR"/>
    <property type="match status" value="2"/>
</dbReference>
<feature type="chain" id="PRO_5044793973" description="SRCR domain-containing protein" evidence="14">
    <location>
        <begin position="19"/>
        <end position="600"/>
    </location>
</feature>
<name>A0ABD0WJ35_UMBPY</name>
<keyword evidence="5 14" id="KW-0732">Signal</keyword>
<keyword evidence="3" id="KW-0964">Secreted</keyword>
<evidence type="ECO:0000313" key="16">
    <source>
        <dbReference type="EMBL" id="KAL0962608.1"/>
    </source>
</evidence>
<feature type="disulfide bond" evidence="11">
    <location>
        <begin position="310"/>
        <end position="320"/>
    </location>
</feature>
<keyword evidence="17" id="KW-1185">Reference proteome</keyword>
<keyword evidence="7 13" id="KW-1133">Transmembrane helix</keyword>
<evidence type="ECO:0000256" key="9">
    <source>
        <dbReference type="ARBA" id="ARBA00023157"/>
    </source>
</evidence>
<dbReference type="SMART" id="SM00202">
    <property type="entry name" value="SR"/>
    <property type="match status" value="2"/>
</dbReference>
<dbReference type="GO" id="GO:0016020">
    <property type="term" value="C:membrane"/>
    <property type="evidence" value="ECO:0007669"/>
    <property type="project" value="UniProtKB-SubCell"/>
</dbReference>
<protein>
    <recommendedName>
        <fullName evidence="15">SRCR domain-containing protein</fullName>
    </recommendedName>
</protein>
<feature type="disulfide bond" evidence="11">
    <location>
        <begin position="208"/>
        <end position="218"/>
    </location>
</feature>
<keyword evidence="6" id="KW-0677">Repeat</keyword>
<dbReference type="FunFam" id="3.10.250.10:FF:000016">
    <property type="entry name" value="Scavenger receptor cysteine-rich protein type 12"/>
    <property type="match status" value="1"/>
</dbReference>
<evidence type="ECO:0000256" key="8">
    <source>
        <dbReference type="ARBA" id="ARBA00023136"/>
    </source>
</evidence>
<dbReference type="FunFam" id="3.10.250.10:FF:000002">
    <property type="entry name" value="Scavenger receptor cysteine-rich type 1 protein M130"/>
    <property type="match status" value="1"/>
</dbReference>
<dbReference type="PROSITE" id="PS00420">
    <property type="entry name" value="SRCR_1"/>
    <property type="match status" value="1"/>
</dbReference>
<dbReference type="PROSITE" id="PS50287">
    <property type="entry name" value="SRCR_2"/>
    <property type="match status" value="2"/>
</dbReference>
<gene>
    <name evidence="16" type="ORF">UPYG_G00342540</name>
</gene>
<dbReference type="PANTHER" id="PTHR48071">
    <property type="entry name" value="SRCR DOMAIN-CONTAINING PROTEIN"/>
    <property type="match status" value="1"/>
</dbReference>
<accession>A0ABD0WJ35</accession>
<feature type="compositionally biased region" description="Low complexity" evidence="12">
    <location>
        <begin position="526"/>
        <end position="537"/>
    </location>
</feature>
<dbReference type="Proteomes" id="UP001557470">
    <property type="component" value="Unassembled WGS sequence"/>
</dbReference>
<organism evidence="16 17">
    <name type="scientific">Umbra pygmaea</name>
    <name type="common">Eastern mudminnow</name>
    <dbReference type="NCBI Taxonomy" id="75934"/>
    <lineage>
        <taxon>Eukaryota</taxon>
        <taxon>Metazoa</taxon>
        <taxon>Chordata</taxon>
        <taxon>Craniata</taxon>
        <taxon>Vertebrata</taxon>
        <taxon>Euteleostomi</taxon>
        <taxon>Actinopterygii</taxon>
        <taxon>Neopterygii</taxon>
        <taxon>Teleostei</taxon>
        <taxon>Protacanthopterygii</taxon>
        <taxon>Esociformes</taxon>
        <taxon>Umbridae</taxon>
        <taxon>Umbra</taxon>
    </lineage>
</organism>
<evidence type="ECO:0000256" key="1">
    <source>
        <dbReference type="ARBA" id="ARBA00004167"/>
    </source>
</evidence>
<comment type="subcellular location">
    <subcellularLocation>
        <location evidence="1">Membrane</location>
        <topology evidence="1">Single-pass membrane protein</topology>
    </subcellularLocation>
    <subcellularLocation>
        <location evidence="2">Secreted</location>
    </subcellularLocation>
</comment>
<evidence type="ECO:0000313" key="17">
    <source>
        <dbReference type="Proteomes" id="UP001557470"/>
    </source>
</evidence>
<dbReference type="InterPro" id="IPR001190">
    <property type="entry name" value="SRCR"/>
</dbReference>
<feature type="region of interest" description="Disordered" evidence="12">
    <location>
        <begin position="449"/>
        <end position="468"/>
    </location>
</feature>
<evidence type="ECO:0000256" key="14">
    <source>
        <dbReference type="SAM" id="SignalP"/>
    </source>
</evidence>
<dbReference type="AlphaFoldDB" id="A0ABD0WJ35"/>
<evidence type="ECO:0000256" key="11">
    <source>
        <dbReference type="PROSITE-ProRule" id="PRU00196"/>
    </source>
</evidence>
<evidence type="ECO:0000256" key="12">
    <source>
        <dbReference type="SAM" id="MobiDB-lite"/>
    </source>
</evidence>
<evidence type="ECO:0000256" key="5">
    <source>
        <dbReference type="ARBA" id="ARBA00022729"/>
    </source>
</evidence>
<evidence type="ECO:0000256" key="6">
    <source>
        <dbReference type="ARBA" id="ARBA00022737"/>
    </source>
</evidence>
<feature type="region of interest" description="Disordered" evidence="12">
    <location>
        <begin position="555"/>
        <end position="585"/>
    </location>
</feature>
<dbReference type="PANTHER" id="PTHR48071:SF15">
    <property type="entry name" value="SRCR DOMAIN-CONTAINING PROTEIN"/>
    <property type="match status" value="1"/>
</dbReference>
<evidence type="ECO:0000256" key="2">
    <source>
        <dbReference type="ARBA" id="ARBA00004613"/>
    </source>
</evidence>
<keyword evidence="9 11" id="KW-1015">Disulfide bond</keyword>
<keyword evidence="10" id="KW-0325">Glycoprotein</keyword>
<dbReference type="PRINTS" id="PR00258">
    <property type="entry name" value="SPERACTRCPTR"/>
</dbReference>
<dbReference type="InterPro" id="IPR036772">
    <property type="entry name" value="SRCR-like_dom_sf"/>
</dbReference>
<proteinExistence type="predicted"/>
<evidence type="ECO:0000256" key="10">
    <source>
        <dbReference type="ARBA" id="ARBA00023180"/>
    </source>
</evidence>
<evidence type="ECO:0000259" key="15">
    <source>
        <dbReference type="PROSITE" id="PS50287"/>
    </source>
</evidence>
<feature type="region of interest" description="Disordered" evidence="12">
    <location>
        <begin position="513"/>
        <end position="543"/>
    </location>
</feature>
<evidence type="ECO:0000256" key="4">
    <source>
        <dbReference type="ARBA" id="ARBA00022692"/>
    </source>
</evidence>
<keyword evidence="4 13" id="KW-0812">Transmembrane</keyword>
<evidence type="ECO:0000256" key="3">
    <source>
        <dbReference type="ARBA" id="ARBA00022525"/>
    </source>
</evidence>
<feature type="domain" description="SRCR" evidence="15">
    <location>
        <begin position="242"/>
        <end position="341"/>
    </location>
</feature>
<feature type="signal peptide" evidence="14">
    <location>
        <begin position="1"/>
        <end position="18"/>
    </location>
</feature>
<feature type="domain" description="SRCR" evidence="15">
    <location>
        <begin position="138"/>
        <end position="237"/>
    </location>
</feature>
<feature type="transmembrane region" description="Helical" evidence="13">
    <location>
        <begin position="382"/>
        <end position="406"/>
    </location>
</feature>
<evidence type="ECO:0000256" key="13">
    <source>
        <dbReference type="SAM" id="Phobius"/>
    </source>
</evidence>
<sequence length="600" mass="66520">MKLVQLILFLQALLLTQAFQNASSVMGGSASHLEHEMNQTQPYITQHFNSCSWSPRVLKNETWTTVAFTADFRDQVAHQICMNLSCGGVYNVSETPAPPKSTCLTGCTYQDHRLQNCSHTTGNNCTIVSDVTCGHQIVRLAGGRHRCAGRVELWKENHWGTVCDDEWDLRDANIVCAQLGCGYALNVTGQGGAYPKGTGAIYLDGLNCTGKEDNLWQCPAEESHDCGHKEDAGVICSELKEVRLTGGIDRCSGKVEIHRNGSWGTVCDNCWAKEEASMVCSMLDCGIPIHYLAFNPPFMHSNGIMYYYQCYQEHTNLWQCKEIVNNKLYCADSKAAGLICNESSGQYLPLTTQSTSTVFNSTSDPMTTASKGNDSFQLPMSLELLGCIVLSILLLLALFTLSWLCCCYRRRDALLFEQKHANLEIPTECHDNDYKDSLNFVRITASSPAESEVLPNSRNQWQQSSMESTSIDTDYEQYDFNELTVPMTTFRNSLRLRQENRHPFIRSGALDSLSEEAQSNNAGPASENSFDSSSTSSGENYENTGRDVENLLASGVADGNHNGYEDNLYSPVSLEPNQSSSENDYDDIANFLDSKAVQDC</sequence>
<reference evidence="16 17" key="1">
    <citation type="submission" date="2024-06" db="EMBL/GenBank/DDBJ databases">
        <authorList>
            <person name="Pan Q."/>
            <person name="Wen M."/>
            <person name="Jouanno E."/>
            <person name="Zahm M."/>
            <person name="Klopp C."/>
            <person name="Cabau C."/>
            <person name="Louis A."/>
            <person name="Berthelot C."/>
            <person name="Parey E."/>
            <person name="Roest Crollius H."/>
            <person name="Montfort J."/>
            <person name="Robinson-Rechavi M."/>
            <person name="Bouchez O."/>
            <person name="Lampietro C."/>
            <person name="Lopez Roques C."/>
            <person name="Donnadieu C."/>
            <person name="Postlethwait J."/>
            <person name="Bobe J."/>
            <person name="Verreycken H."/>
            <person name="Guiguen Y."/>
        </authorList>
    </citation>
    <scope>NUCLEOTIDE SEQUENCE [LARGE SCALE GENOMIC DNA]</scope>
    <source>
        <strain evidence="16">Up_M1</strain>
        <tissue evidence="16">Testis</tissue>
    </source>
</reference>
<dbReference type="SUPFAM" id="SSF56487">
    <property type="entry name" value="SRCR-like"/>
    <property type="match status" value="2"/>
</dbReference>
<comment type="caution">
    <text evidence="16">The sequence shown here is derived from an EMBL/GenBank/DDBJ whole genome shotgun (WGS) entry which is preliminary data.</text>
</comment>